<dbReference type="EMBL" id="JADEYS010000007">
    <property type="protein sequence ID" value="MBE9397364.1"/>
    <property type="molecule type" value="Genomic_DNA"/>
</dbReference>
<feature type="domain" description="HTH araC/xylS-type" evidence="4">
    <location>
        <begin position="235"/>
        <end position="332"/>
    </location>
</feature>
<dbReference type="PROSITE" id="PS01124">
    <property type="entry name" value="HTH_ARAC_FAMILY_2"/>
    <property type="match status" value="1"/>
</dbReference>
<dbReference type="SUPFAM" id="SSF46689">
    <property type="entry name" value="Homeodomain-like"/>
    <property type="match status" value="1"/>
</dbReference>
<dbReference type="GO" id="GO:0005829">
    <property type="term" value="C:cytosol"/>
    <property type="evidence" value="ECO:0007669"/>
    <property type="project" value="TreeGrafter"/>
</dbReference>
<dbReference type="SMART" id="SM00342">
    <property type="entry name" value="HTH_ARAC"/>
    <property type="match status" value="1"/>
</dbReference>
<keyword evidence="1" id="KW-0805">Transcription regulation</keyword>
<evidence type="ECO:0000256" key="3">
    <source>
        <dbReference type="ARBA" id="ARBA00023163"/>
    </source>
</evidence>
<dbReference type="GO" id="GO:0000976">
    <property type="term" value="F:transcription cis-regulatory region binding"/>
    <property type="evidence" value="ECO:0007669"/>
    <property type="project" value="TreeGrafter"/>
</dbReference>
<dbReference type="Pfam" id="PF12625">
    <property type="entry name" value="Arabinose_bd"/>
    <property type="match status" value="1"/>
</dbReference>
<comment type="caution">
    <text evidence="5">The sequence shown here is derived from an EMBL/GenBank/DDBJ whole genome shotgun (WGS) entry which is preliminary data.</text>
</comment>
<keyword evidence="3" id="KW-0804">Transcription</keyword>
<dbReference type="InterPro" id="IPR009057">
    <property type="entry name" value="Homeodomain-like_sf"/>
</dbReference>
<evidence type="ECO:0000256" key="1">
    <source>
        <dbReference type="ARBA" id="ARBA00023015"/>
    </source>
</evidence>
<evidence type="ECO:0000256" key="2">
    <source>
        <dbReference type="ARBA" id="ARBA00023125"/>
    </source>
</evidence>
<dbReference type="Pfam" id="PF12833">
    <property type="entry name" value="HTH_18"/>
    <property type="match status" value="1"/>
</dbReference>
<accession>A0A8J7JZ73</accession>
<dbReference type="AlphaFoldDB" id="A0A8J7JZ73"/>
<evidence type="ECO:0000259" key="4">
    <source>
        <dbReference type="PROSITE" id="PS01124"/>
    </source>
</evidence>
<dbReference type="PANTHER" id="PTHR47894">
    <property type="entry name" value="HTH-TYPE TRANSCRIPTIONAL REGULATOR GADX"/>
    <property type="match status" value="1"/>
</dbReference>
<gene>
    <name evidence="5" type="ORF">IOQ59_08835</name>
</gene>
<dbReference type="Gene3D" id="1.10.10.60">
    <property type="entry name" value="Homeodomain-like"/>
    <property type="match status" value="1"/>
</dbReference>
<proteinExistence type="predicted"/>
<keyword evidence="6" id="KW-1185">Reference proteome</keyword>
<dbReference type="GO" id="GO:0003700">
    <property type="term" value="F:DNA-binding transcription factor activity"/>
    <property type="evidence" value="ECO:0007669"/>
    <property type="project" value="InterPro"/>
</dbReference>
<name>A0A8J7JZ73_9GAMM</name>
<protein>
    <submittedName>
        <fullName evidence="5">AraC family transcriptional regulator</fullName>
    </submittedName>
</protein>
<dbReference type="InterPro" id="IPR032687">
    <property type="entry name" value="AraC-type_N"/>
</dbReference>
<evidence type="ECO:0000313" key="5">
    <source>
        <dbReference type="EMBL" id="MBE9397364.1"/>
    </source>
</evidence>
<dbReference type="PANTHER" id="PTHR47894:SF1">
    <property type="entry name" value="HTH-TYPE TRANSCRIPTIONAL REGULATOR VQSM"/>
    <property type="match status" value="1"/>
</dbReference>
<dbReference type="InterPro" id="IPR018060">
    <property type="entry name" value="HTH_AraC"/>
</dbReference>
<reference evidence="5" key="1">
    <citation type="submission" date="2020-10" db="EMBL/GenBank/DDBJ databases">
        <title>Bacterium isolated from coastal waters sediment.</title>
        <authorList>
            <person name="Chen R.-J."/>
            <person name="Lu D.-C."/>
            <person name="Zhu K.-L."/>
            <person name="Du Z.-J."/>
        </authorList>
    </citation>
    <scope>NUCLEOTIDE SEQUENCE</scope>
    <source>
        <strain evidence="5">N1Y112</strain>
    </source>
</reference>
<dbReference type="Proteomes" id="UP000640333">
    <property type="component" value="Unassembled WGS sequence"/>
</dbReference>
<dbReference type="RefSeq" id="WP_193952914.1">
    <property type="nucleotide sequence ID" value="NZ_JADEYS010000007.1"/>
</dbReference>
<keyword evidence="2" id="KW-0238">DNA-binding</keyword>
<sequence>MKRKLVSNHYIQACLHGPLLADIDPMPLLERAAVPAELIHQPNARITEVQLANLIKAVWRSTGDEFMGLTARPCKNGVFALMMESLFQFKTLGAMLQQSIRFYNAVQDEIEFNLSCDGDLVDISATLKQPQYDPDHLLQEFILLMWQRLSCWLVNTQVPIHTTRFNYAQPDHVDEYPSMFGDHLLFDQSTARFTFSSKLLTLPLARDPIEMELFLRQSPLEILRRVGSDHSLSTQVRRQILKQGLEQPPTLEEIANRLHMTSRTLRRKLKDESASFQQIKDQVRCDMAIRLLTEESLSVAETSQLVGFTEQAAFCRAFKNWTGVSPSLYMSNQATQ</sequence>
<evidence type="ECO:0000313" key="6">
    <source>
        <dbReference type="Proteomes" id="UP000640333"/>
    </source>
</evidence>
<organism evidence="5 6">
    <name type="scientific">Pontibacterium sinense</name>
    <dbReference type="NCBI Taxonomy" id="2781979"/>
    <lineage>
        <taxon>Bacteria</taxon>
        <taxon>Pseudomonadati</taxon>
        <taxon>Pseudomonadota</taxon>
        <taxon>Gammaproteobacteria</taxon>
        <taxon>Oceanospirillales</taxon>
        <taxon>Oceanospirillaceae</taxon>
        <taxon>Pontibacterium</taxon>
    </lineage>
</organism>